<organism evidence="2 3">
    <name type="scientific">Methylobacterium tardum</name>
    <dbReference type="NCBI Taxonomy" id="374432"/>
    <lineage>
        <taxon>Bacteria</taxon>
        <taxon>Pseudomonadati</taxon>
        <taxon>Pseudomonadota</taxon>
        <taxon>Alphaproteobacteria</taxon>
        <taxon>Hyphomicrobiales</taxon>
        <taxon>Methylobacteriaceae</taxon>
        <taxon>Methylobacterium</taxon>
    </lineage>
</organism>
<dbReference type="PANTHER" id="PTHR43135">
    <property type="entry name" value="ALPHA-D-RIBOSE 1-METHYLPHOSPHONATE 5-TRIPHOSPHATE DIPHOSPHATASE"/>
    <property type="match status" value="1"/>
</dbReference>
<dbReference type="GO" id="GO:0016810">
    <property type="term" value="F:hydrolase activity, acting on carbon-nitrogen (but not peptide) bonds"/>
    <property type="evidence" value="ECO:0007669"/>
    <property type="project" value="InterPro"/>
</dbReference>
<dbReference type="PANTHER" id="PTHR43135:SF3">
    <property type="entry name" value="ALPHA-D-RIBOSE 1-METHYLPHOSPHONATE 5-TRIPHOSPHATE DIPHOSPHATASE"/>
    <property type="match status" value="1"/>
</dbReference>
<name>A0AA37T8Y8_9HYPH</name>
<dbReference type="InterPro" id="IPR032466">
    <property type="entry name" value="Metal_Hydrolase"/>
</dbReference>
<protein>
    <submittedName>
        <fullName evidence="2">Organophopsphate acid anhydrase</fullName>
    </submittedName>
</protein>
<feature type="domain" description="Amidohydrolase-related" evidence="1">
    <location>
        <begin position="81"/>
        <end position="445"/>
    </location>
</feature>
<evidence type="ECO:0000259" key="1">
    <source>
        <dbReference type="Pfam" id="PF01979"/>
    </source>
</evidence>
<dbReference type="Pfam" id="PF01979">
    <property type="entry name" value="Amidohydro_1"/>
    <property type="match status" value="1"/>
</dbReference>
<dbReference type="SUPFAM" id="SSF51338">
    <property type="entry name" value="Composite domain of metallo-dependent hydrolases"/>
    <property type="match status" value="1"/>
</dbReference>
<dbReference type="Gene3D" id="3.20.20.140">
    <property type="entry name" value="Metal-dependent hydrolases"/>
    <property type="match status" value="1"/>
</dbReference>
<dbReference type="InterPro" id="IPR051781">
    <property type="entry name" value="Metallo-dep_Hydrolase"/>
</dbReference>
<gene>
    <name evidence="2" type="ORF">GCM10007890_11370</name>
</gene>
<dbReference type="EMBL" id="BSPL01000010">
    <property type="protein sequence ID" value="GLS69125.1"/>
    <property type="molecule type" value="Genomic_DNA"/>
</dbReference>
<dbReference type="InterPro" id="IPR006680">
    <property type="entry name" value="Amidohydro-rel"/>
</dbReference>
<proteinExistence type="predicted"/>
<dbReference type="Gene3D" id="2.30.40.10">
    <property type="entry name" value="Urease, subunit C, domain 1"/>
    <property type="match status" value="1"/>
</dbReference>
<keyword evidence="3" id="KW-1185">Reference proteome</keyword>
<dbReference type="SUPFAM" id="SSF51556">
    <property type="entry name" value="Metallo-dependent hydrolases"/>
    <property type="match status" value="1"/>
</dbReference>
<dbReference type="Proteomes" id="UP001157440">
    <property type="component" value="Unassembled WGS sequence"/>
</dbReference>
<sequence length="462" mass="48817">MRQYALLPVVAAAMSLGFGCLGSAVAKPLAFSGIRLIDGRSAEPVEDAVVIVDGDRIVAAGPRTAVAVPSDAEIREMRGRTIMPGLISDHSHVGIVQGVDVGARNYTRENILAQLKAYTDRGVTTIMALGLNGAIMPEIRAEAHAGRIPGADLFGVDRGIGVPDGGPPQAMIRVSADQLFRPANAEEGREAVRAMKGRGTDMVKLWLDDFGGAVPAKMQPAVYEAVIDEAHRLGLRVAAHVHDLEDARAITKAGVDVLAHGVRDKPVDPDLIALLKAQNTWYIATLALDEATFVYADAPAWAQTPFVRTALAPDLKARFDDPAWQRETRASAKAQAARDSLAVNLANLKRLADTGVRIGFGTDSGAAPERVPGVAEHRELALMVQAGFTPMQALTTATSKAAELLGLSDRGTLEAGRRADLVILEADPSKDIANSVRIVEVWRAGQRQDGASPAPGASATSR</sequence>
<accession>A0AA37T8Y8</accession>
<evidence type="ECO:0000313" key="2">
    <source>
        <dbReference type="EMBL" id="GLS69125.1"/>
    </source>
</evidence>
<dbReference type="AlphaFoldDB" id="A0AA37T8Y8"/>
<dbReference type="InterPro" id="IPR011059">
    <property type="entry name" value="Metal-dep_hydrolase_composite"/>
</dbReference>
<dbReference type="PROSITE" id="PS51257">
    <property type="entry name" value="PROKAR_LIPOPROTEIN"/>
    <property type="match status" value="1"/>
</dbReference>
<comment type="caution">
    <text evidence="2">The sequence shown here is derived from an EMBL/GenBank/DDBJ whole genome shotgun (WGS) entry which is preliminary data.</text>
</comment>
<evidence type="ECO:0000313" key="3">
    <source>
        <dbReference type="Proteomes" id="UP001157440"/>
    </source>
</evidence>
<reference evidence="3" key="1">
    <citation type="journal article" date="2019" name="Int. J. Syst. Evol. Microbiol.">
        <title>The Global Catalogue of Microorganisms (GCM) 10K type strain sequencing project: providing services to taxonomists for standard genome sequencing and annotation.</title>
        <authorList>
            <consortium name="The Broad Institute Genomics Platform"/>
            <consortium name="The Broad Institute Genome Sequencing Center for Infectious Disease"/>
            <person name="Wu L."/>
            <person name="Ma J."/>
        </authorList>
    </citation>
    <scope>NUCLEOTIDE SEQUENCE [LARGE SCALE GENOMIC DNA]</scope>
    <source>
        <strain evidence="3">NBRC 103632</strain>
    </source>
</reference>